<dbReference type="InterPro" id="IPR003010">
    <property type="entry name" value="C-N_Hydrolase"/>
</dbReference>
<evidence type="ECO:0000256" key="10">
    <source>
        <dbReference type="SAM" id="MobiDB-lite"/>
    </source>
</evidence>
<feature type="domain" description="CN hydrolase" evidence="11">
    <location>
        <begin position="221"/>
        <end position="456"/>
    </location>
</feature>
<comment type="caution">
    <text evidence="12">The sequence shown here is derived from an EMBL/GenBank/DDBJ whole genome shotgun (WGS) entry which is preliminary data.</text>
</comment>
<dbReference type="EMBL" id="WTVP01000003">
    <property type="protein sequence ID" value="NMG14275.1"/>
    <property type="molecule type" value="Genomic_DNA"/>
</dbReference>
<keyword evidence="3 9" id="KW-1003">Cell membrane</keyword>
<dbReference type="CDD" id="cd07571">
    <property type="entry name" value="ALP_N-acyl_transferase"/>
    <property type="match status" value="1"/>
</dbReference>
<evidence type="ECO:0000256" key="9">
    <source>
        <dbReference type="HAMAP-Rule" id="MF_01148"/>
    </source>
</evidence>
<evidence type="ECO:0000313" key="13">
    <source>
        <dbReference type="Proteomes" id="UP000633943"/>
    </source>
</evidence>
<evidence type="ECO:0000256" key="7">
    <source>
        <dbReference type="ARBA" id="ARBA00023136"/>
    </source>
</evidence>
<keyword evidence="8 9" id="KW-0012">Acyltransferase</keyword>
<comment type="pathway">
    <text evidence="9">Protein modification; lipoprotein biosynthesis (N-acyl transfer).</text>
</comment>
<dbReference type="RefSeq" id="WP_169201098.1">
    <property type="nucleotide sequence ID" value="NZ_CP059467.1"/>
</dbReference>
<dbReference type="InterPro" id="IPR036526">
    <property type="entry name" value="C-N_Hydrolase_sf"/>
</dbReference>
<feature type="transmembrane region" description="Helical" evidence="9">
    <location>
        <begin position="47"/>
        <end position="69"/>
    </location>
</feature>
<evidence type="ECO:0000256" key="3">
    <source>
        <dbReference type="ARBA" id="ARBA00022475"/>
    </source>
</evidence>
<dbReference type="InterPro" id="IPR004563">
    <property type="entry name" value="Apolipo_AcylTrfase"/>
</dbReference>
<dbReference type="Proteomes" id="UP000633943">
    <property type="component" value="Unassembled WGS sequence"/>
</dbReference>
<feature type="region of interest" description="Disordered" evidence="10">
    <location>
        <begin position="492"/>
        <end position="512"/>
    </location>
</feature>
<comment type="subcellular location">
    <subcellularLocation>
        <location evidence="1 9">Cell membrane</location>
        <topology evidence="1 9">Multi-pass membrane protein</topology>
    </subcellularLocation>
</comment>
<evidence type="ECO:0000256" key="8">
    <source>
        <dbReference type="ARBA" id="ARBA00023315"/>
    </source>
</evidence>
<dbReference type="PROSITE" id="PS50263">
    <property type="entry name" value="CN_HYDROLASE"/>
    <property type="match status" value="1"/>
</dbReference>
<evidence type="ECO:0000256" key="2">
    <source>
        <dbReference type="ARBA" id="ARBA00010065"/>
    </source>
</evidence>
<evidence type="ECO:0000259" key="11">
    <source>
        <dbReference type="PROSITE" id="PS50263"/>
    </source>
</evidence>
<keyword evidence="5 9" id="KW-0812">Transmembrane</keyword>
<feature type="transmembrane region" description="Helical" evidence="9">
    <location>
        <begin position="117"/>
        <end position="139"/>
    </location>
</feature>
<keyword evidence="13" id="KW-1185">Reference proteome</keyword>
<organism evidence="12 13">
    <name type="scientific">Aromatoleum bremense</name>
    <dbReference type="NCBI Taxonomy" id="76115"/>
    <lineage>
        <taxon>Bacteria</taxon>
        <taxon>Pseudomonadati</taxon>
        <taxon>Pseudomonadota</taxon>
        <taxon>Betaproteobacteria</taxon>
        <taxon>Rhodocyclales</taxon>
        <taxon>Rhodocyclaceae</taxon>
        <taxon>Aromatoleum</taxon>
    </lineage>
</organism>
<dbReference type="Gene3D" id="3.60.110.10">
    <property type="entry name" value="Carbon-nitrogen hydrolase"/>
    <property type="match status" value="1"/>
</dbReference>
<comment type="catalytic activity">
    <reaction evidence="9">
        <text>N-terminal S-1,2-diacyl-sn-glyceryl-L-cysteinyl-[lipoprotein] + a glycerophospholipid = N-acyl-S-1,2-diacyl-sn-glyceryl-L-cysteinyl-[lipoprotein] + a 2-acyl-sn-glycero-3-phospholipid + H(+)</text>
        <dbReference type="Rhea" id="RHEA:48228"/>
        <dbReference type="Rhea" id="RHEA-COMP:14681"/>
        <dbReference type="Rhea" id="RHEA-COMP:14684"/>
        <dbReference type="ChEBI" id="CHEBI:15378"/>
        <dbReference type="ChEBI" id="CHEBI:136912"/>
        <dbReference type="ChEBI" id="CHEBI:140656"/>
        <dbReference type="ChEBI" id="CHEBI:140657"/>
        <dbReference type="ChEBI" id="CHEBI:140660"/>
        <dbReference type="EC" id="2.3.1.269"/>
    </reaction>
</comment>
<feature type="transmembrane region" description="Helical" evidence="9">
    <location>
        <begin position="81"/>
        <end position="105"/>
    </location>
</feature>
<sequence length="512" mass="54672">MVRIVVLAALAGGVSVFAFAPFEYFLLGQVSLALLTRLLRGVRGARAGFLIGWAWGFASFVGGVSWLYVALNRYGGMPVPLAGLAIALFCAYLALFPAVAAALFVHFRRGAALRQAALFAGLWTLGEALRGWLFTGFPWLAIGYSQTPPSPLASFAPVLGVYGVGMLLALVASLVALTAWMKVGPSATGWAVIVVVGVAGHQLGKVSWTVPAGEPVVVALIQTNIEQGLKWRPERLADWLQTNARLAREHAADLVVLPETTLPLLADRLPAGYLDELARDARAGGGDLVLGVFLRDAQGGIYNAALSVGASPSQTYAKRHLVPFGEYSPPLFGWFYDLVDIPMSDQTRGAPDQAPMKLGGQRVAVNVCYEDLFGRELIRSLPEASLMLNISNLAWYGDSFAQPQHLQIARMRALETGRPMLRSTNTGMTAVVRPDGSVSGVLPPFTQGALRVPVQGYEGLTPYARWGDRAALLLALVAVGAGVVGARRRQPVDAPKMASGQAAQQQFPCKRD</sequence>
<accession>A0ABX1NQL0</accession>
<dbReference type="Pfam" id="PF00795">
    <property type="entry name" value="CN_hydrolase"/>
    <property type="match status" value="1"/>
</dbReference>
<evidence type="ECO:0000256" key="4">
    <source>
        <dbReference type="ARBA" id="ARBA00022679"/>
    </source>
</evidence>
<dbReference type="NCBIfam" id="TIGR00546">
    <property type="entry name" value="lnt"/>
    <property type="match status" value="1"/>
</dbReference>
<dbReference type="PANTHER" id="PTHR38686:SF1">
    <property type="entry name" value="APOLIPOPROTEIN N-ACYLTRANSFERASE"/>
    <property type="match status" value="1"/>
</dbReference>
<dbReference type="PANTHER" id="PTHR38686">
    <property type="entry name" value="APOLIPOPROTEIN N-ACYLTRANSFERASE"/>
    <property type="match status" value="1"/>
</dbReference>
<protein>
    <recommendedName>
        <fullName evidence="9">Apolipoprotein N-acyltransferase</fullName>
        <shortName evidence="9">ALP N-acyltransferase</shortName>
        <ecNumber evidence="9">2.3.1.269</ecNumber>
    </recommendedName>
</protein>
<evidence type="ECO:0000256" key="6">
    <source>
        <dbReference type="ARBA" id="ARBA00022989"/>
    </source>
</evidence>
<dbReference type="EC" id="2.3.1.269" evidence="9"/>
<reference evidence="12 13" key="1">
    <citation type="submission" date="2019-12" db="EMBL/GenBank/DDBJ databases">
        <title>Comparative genomics gives insights into the taxonomy of the Azoarcus-Aromatoleum group and reveals separate origins of nif in the plant-associated Azoarcus and non-plant-associated Aromatoleum sub-groups.</title>
        <authorList>
            <person name="Lafos M."/>
            <person name="Maluk M."/>
            <person name="Batista M."/>
            <person name="Junghare M."/>
            <person name="Carmona M."/>
            <person name="Faoro H."/>
            <person name="Cruz L.M."/>
            <person name="Battistoni F."/>
            <person name="De Souza E."/>
            <person name="Pedrosa F."/>
            <person name="Chen W.-M."/>
            <person name="Poole P.S."/>
            <person name="Dixon R.A."/>
            <person name="James E.K."/>
        </authorList>
    </citation>
    <scope>NUCLEOTIDE SEQUENCE [LARGE SCALE GENOMIC DNA]</scope>
    <source>
        <strain evidence="12 13">PbN1</strain>
    </source>
</reference>
<feature type="transmembrane region" description="Helical" evidence="9">
    <location>
        <begin position="159"/>
        <end position="180"/>
    </location>
</feature>
<proteinExistence type="inferred from homology"/>
<keyword evidence="6 9" id="KW-1133">Transmembrane helix</keyword>
<feature type="compositionally biased region" description="Polar residues" evidence="10">
    <location>
        <begin position="501"/>
        <end position="512"/>
    </location>
</feature>
<dbReference type="Pfam" id="PF20154">
    <property type="entry name" value="LNT_N"/>
    <property type="match status" value="1"/>
</dbReference>
<feature type="transmembrane region" description="Helical" evidence="9">
    <location>
        <begin position="6"/>
        <end position="27"/>
    </location>
</feature>
<dbReference type="HAMAP" id="MF_01148">
    <property type="entry name" value="Lnt"/>
    <property type="match status" value="1"/>
</dbReference>
<evidence type="ECO:0000313" key="12">
    <source>
        <dbReference type="EMBL" id="NMG14275.1"/>
    </source>
</evidence>
<gene>
    <name evidence="9 12" type="primary">lnt</name>
    <name evidence="12" type="ORF">GPA24_01705</name>
</gene>
<comment type="function">
    <text evidence="9">Catalyzes the phospholipid dependent N-acylation of the N-terminal cysteine of apolipoprotein, the last step in lipoprotein maturation.</text>
</comment>
<comment type="similarity">
    <text evidence="2 9">Belongs to the CN hydrolase family. Apolipoprotein N-acyltransferase subfamily.</text>
</comment>
<name>A0ABX1NQL0_9RHOO</name>
<keyword evidence="7 9" id="KW-0472">Membrane</keyword>
<evidence type="ECO:0000256" key="1">
    <source>
        <dbReference type="ARBA" id="ARBA00004651"/>
    </source>
</evidence>
<dbReference type="SUPFAM" id="SSF56317">
    <property type="entry name" value="Carbon-nitrogen hydrolase"/>
    <property type="match status" value="1"/>
</dbReference>
<evidence type="ECO:0000256" key="5">
    <source>
        <dbReference type="ARBA" id="ARBA00022692"/>
    </source>
</evidence>
<feature type="transmembrane region" description="Helical" evidence="9">
    <location>
        <begin position="187"/>
        <end position="204"/>
    </location>
</feature>
<dbReference type="InterPro" id="IPR045378">
    <property type="entry name" value="LNT_N"/>
</dbReference>
<keyword evidence="4 9" id="KW-0808">Transferase</keyword>